<dbReference type="Proteomes" id="UP000887013">
    <property type="component" value="Unassembled WGS sequence"/>
</dbReference>
<dbReference type="EMBL" id="BMAW01100769">
    <property type="protein sequence ID" value="GFS96634.1"/>
    <property type="molecule type" value="Genomic_DNA"/>
</dbReference>
<evidence type="ECO:0000313" key="1">
    <source>
        <dbReference type="EMBL" id="GFS96634.1"/>
    </source>
</evidence>
<accession>A0A8X6N6W5</accession>
<sequence length="124" mass="13875">MSYCSCSSPSVRAGDECTIFTKVPMQPFKHFVARQSAFRKTFLMQPYRCSAIPIGQHGTLDTCLTFHNIHKIAHQDRKHSCKRRFPARASGSRIAKHTTTVFPANQNCPVVATVNDSCDFGNIL</sequence>
<proteinExistence type="predicted"/>
<reference evidence="1" key="1">
    <citation type="submission" date="2020-08" db="EMBL/GenBank/DDBJ databases">
        <title>Multicomponent nature underlies the extraordinary mechanical properties of spider dragline silk.</title>
        <authorList>
            <person name="Kono N."/>
            <person name="Nakamura H."/>
            <person name="Mori M."/>
            <person name="Yoshida Y."/>
            <person name="Ohtoshi R."/>
            <person name="Malay A.D."/>
            <person name="Moran D.A.P."/>
            <person name="Tomita M."/>
            <person name="Numata K."/>
            <person name="Arakawa K."/>
        </authorList>
    </citation>
    <scope>NUCLEOTIDE SEQUENCE</scope>
</reference>
<name>A0A8X6N6W5_NEPPI</name>
<gene>
    <name evidence="1" type="ORF">NPIL_537031</name>
</gene>
<organism evidence="1 2">
    <name type="scientific">Nephila pilipes</name>
    <name type="common">Giant wood spider</name>
    <name type="synonym">Nephila maculata</name>
    <dbReference type="NCBI Taxonomy" id="299642"/>
    <lineage>
        <taxon>Eukaryota</taxon>
        <taxon>Metazoa</taxon>
        <taxon>Ecdysozoa</taxon>
        <taxon>Arthropoda</taxon>
        <taxon>Chelicerata</taxon>
        <taxon>Arachnida</taxon>
        <taxon>Araneae</taxon>
        <taxon>Araneomorphae</taxon>
        <taxon>Entelegynae</taxon>
        <taxon>Araneoidea</taxon>
        <taxon>Nephilidae</taxon>
        <taxon>Nephila</taxon>
    </lineage>
</organism>
<keyword evidence="2" id="KW-1185">Reference proteome</keyword>
<evidence type="ECO:0000313" key="2">
    <source>
        <dbReference type="Proteomes" id="UP000887013"/>
    </source>
</evidence>
<comment type="caution">
    <text evidence="1">The sequence shown here is derived from an EMBL/GenBank/DDBJ whole genome shotgun (WGS) entry which is preliminary data.</text>
</comment>
<protein>
    <submittedName>
        <fullName evidence="1">Uncharacterized protein</fullName>
    </submittedName>
</protein>
<dbReference type="AlphaFoldDB" id="A0A8X6N6W5"/>